<dbReference type="InterPro" id="IPR017871">
    <property type="entry name" value="ABC_transporter-like_CS"/>
</dbReference>
<evidence type="ECO:0000256" key="1">
    <source>
        <dbReference type="ARBA" id="ARBA00022448"/>
    </source>
</evidence>
<dbReference type="GO" id="GO:0005524">
    <property type="term" value="F:ATP binding"/>
    <property type="evidence" value="ECO:0007669"/>
    <property type="project" value="UniProtKB-KW"/>
</dbReference>
<dbReference type="AlphaFoldDB" id="A0A1I5TWJ6"/>
<dbReference type="CDD" id="cd03214">
    <property type="entry name" value="ABC_Iron-Siderophores_B12_Hemin"/>
    <property type="match status" value="1"/>
</dbReference>
<dbReference type="STRING" id="1993.SAMN04489713_118159"/>
<dbReference type="SUPFAM" id="SSF52540">
    <property type="entry name" value="P-loop containing nucleoside triphosphate hydrolases"/>
    <property type="match status" value="1"/>
</dbReference>
<name>A0A1I5TWJ6_9ACTN</name>
<keyword evidence="3 6" id="KW-0067">ATP-binding</keyword>
<feature type="domain" description="ABC transporter" evidence="5">
    <location>
        <begin position="21"/>
        <end position="254"/>
    </location>
</feature>
<evidence type="ECO:0000256" key="3">
    <source>
        <dbReference type="ARBA" id="ARBA00022840"/>
    </source>
</evidence>
<reference evidence="6 7" key="1">
    <citation type="submission" date="2016-10" db="EMBL/GenBank/DDBJ databases">
        <authorList>
            <person name="de Groot N.N."/>
        </authorList>
    </citation>
    <scope>NUCLEOTIDE SEQUENCE [LARGE SCALE GENOMIC DNA]</scope>
    <source>
        <strain evidence="6 7">DSM 43067</strain>
    </source>
</reference>
<dbReference type="Pfam" id="PF00005">
    <property type="entry name" value="ABC_tran"/>
    <property type="match status" value="1"/>
</dbReference>
<dbReference type="PANTHER" id="PTHR42794:SF1">
    <property type="entry name" value="HEMIN IMPORT ATP-BINDING PROTEIN HMUV"/>
    <property type="match status" value="1"/>
</dbReference>
<dbReference type="InterPro" id="IPR003593">
    <property type="entry name" value="AAA+_ATPase"/>
</dbReference>
<evidence type="ECO:0000256" key="2">
    <source>
        <dbReference type="ARBA" id="ARBA00022741"/>
    </source>
</evidence>
<proteinExistence type="predicted"/>
<dbReference type="InterPro" id="IPR003439">
    <property type="entry name" value="ABC_transporter-like_ATP-bd"/>
</dbReference>
<dbReference type="InParanoid" id="A0A1I5TWJ6"/>
<keyword evidence="7" id="KW-1185">Reference proteome</keyword>
<evidence type="ECO:0000256" key="4">
    <source>
        <dbReference type="ARBA" id="ARBA00022967"/>
    </source>
</evidence>
<sequence>MIRALVRRPRTPRPPPGAPAVEVRGLTVERAARIVLTGVDLTLRAGEVLALVGPNGAGKSTLLGAVAGDVARAGGRVTVDGAPLASWTHAELAMRRAILPQRHTLAFPFTVAQVVAMGRAPWAGTPLADDDEAAIAEAMDRTDTTGFARRPYPQLSGGEQARVALARVLAQRTGVLLLDEPTAALDLRHQEMVFEVVRRRAASGTAVVAVVHDLGLAAAHADRVAVLDTGRVAACGPPGEVLTAPLLTKVYRHDIEVIPHPRTGRPIILPHRPRPG</sequence>
<dbReference type="EMBL" id="FOVH01000018">
    <property type="protein sequence ID" value="SFP87389.1"/>
    <property type="molecule type" value="Genomic_DNA"/>
</dbReference>
<dbReference type="FunFam" id="3.40.50.300:FF:000134">
    <property type="entry name" value="Iron-enterobactin ABC transporter ATP-binding protein"/>
    <property type="match status" value="1"/>
</dbReference>
<keyword evidence="1" id="KW-0813">Transport</keyword>
<evidence type="ECO:0000313" key="7">
    <source>
        <dbReference type="Proteomes" id="UP000183413"/>
    </source>
</evidence>
<accession>A0A1I5TWJ6</accession>
<gene>
    <name evidence="6" type="ORF">SAMN04489713_118159</name>
</gene>
<dbReference type="PROSITE" id="PS00211">
    <property type="entry name" value="ABC_TRANSPORTER_1"/>
    <property type="match status" value="1"/>
</dbReference>
<protein>
    <submittedName>
        <fullName evidence="6">Iron complex transport system ATP-binding protein</fullName>
    </submittedName>
</protein>
<keyword evidence="4" id="KW-1278">Translocase</keyword>
<evidence type="ECO:0000259" key="5">
    <source>
        <dbReference type="PROSITE" id="PS50893"/>
    </source>
</evidence>
<evidence type="ECO:0000313" key="6">
    <source>
        <dbReference type="EMBL" id="SFP87389.1"/>
    </source>
</evidence>
<dbReference type="GO" id="GO:0016887">
    <property type="term" value="F:ATP hydrolysis activity"/>
    <property type="evidence" value="ECO:0007669"/>
    <property type="project" value="InterPro"/>
</dbReference>
<dbReference type="eggNOG" id="COG1120">
    <property type="taxonomic scope" value="Bacteria"/>
</dbReference>
<dbReference type="InterPro" id="IPR027417">
    <property type="entry name" value="P-loop_NTPase"/>
</dbReference>
<dbReference type="Gene3D" id="3.40.50.300">
    <property type="entry name" value="P-loop containing nucleotide triphosphate hydrolases"/>
    <property type="match status" value="1"/>
</dbReference>
<dbReference type="Proteomes" id="UP000183413">
    <property type="component" value="Unassembled WGS sequence"/>
</dbReference>
<keyword evidence="2" id="KW-0547">Nucleotide-binding</keyword>
<dbReference type="NCBIfam" id="NF010068">
    <property type="entry name" value="PRK13548.1"/>
    <property type="match status" value="1"/>
</dbReference>
<dbReference type="SMART" id="SM00382">
    <property type="entry name" value="AAA"/>
    <property type="match status" value="1"/>
</dbReference>
<dbReference type="PROSITE" id="PS50893">
    <property type="entry name" value="ABC_TRANSPORTER_2"/>
    <property type="match status" value="1"/>
</dbReference>
<organism evidence="6 7">
    <name type="scientific">Actinomadura madurae</name>
    <dbReference type="NCBI Taxonomy" id="1993"/>
    <lineage>
        <taxon>Bacteria</taxon>
        <taxon>Bacillati</taxon>
        <taxon>Actinomycetota</taxon>
        <taxon>Actinomycetes</taxon>
        <taxon>Streptosporangiales</taxon>
        <taxon>Thermomonosporaceae</taxon>
        <taxon>Actinomadura</taxon>
    </lineage>
</organism>
<dbReference type="PANTHER" id="PTHR42794">
    <property type="entry name" value="HEMIN IMPORT ATP-BINDING PROTEIN HMUV"/>
    <property type="match status" value="1"/>
</dbReference>